<evidence type="ECO:0000256" key="4">
    <source>
        <dbReference type="ARBA" id="ARBA00022989"/>
    </source>
</evidence>
<protein>
    <recommendedName>
        <fullName evidence="8">Ancillary SecYEG translocon subunit</fullName>
    </recommendedName>
</protein>
<evidence type="ECO:0000256" key="1">
    <source>
        <dbReference type="ARBA" id="ARBA00004401"/>
    </source>
</evidence>
<keyword evidence="12" id="KW-1185">Reference proteome</keyword>
<dbReference type="OrthoDB" id="9789675at2"/>
<name>A0A562L871_9GAMM</name>
<dbReference type="PANTHER" id="PTHR38035">
    <property type="entry name" value="UPF0070 PROTEIN YFGM"/>
    <property type="match status" value="1"/>
</dbReference>
<evidence type="ECO:0000256" key="2">
    <source>
        <dbReference type="ARBA" id="ARBA00022475"/>
    </source>
</evidence>
<evidence type="ECO:0000313" key="11">
    <source>
        <dbReference type="EMBL" id="TWI03872.1"/>
    </source>
</evidence>
<dbReference type="RefSeq" id="WP_144899159.1">
    <property type="nucleotide sequence ID" value="NZ_VLKN01000003.1"/>
</dbReference>
<evidence type="ECO:0000259" key="10">
    <source>
        <dbReference type="Pfam" id="PF09976"/>
    </source>
</evidence>
<dbReference type="Proteomes" id="UP000315167">
    <property type="component" value="Unassembled WGS sequence"/>
</dbReference>
<keyword evidence="3 9" id="KW-0812">Transmembrane</keyword>
<dbReference type="GO" id="GO:0044877">
    <property type="term" value="F:protein-containing complex binding"/>
    <property type="evidence" value="ECO:0007669"/>
    <property type="project" value="InterPro"/>
</dbReference>
<dbReference type="Pfam" id="PF09976">
    <property type="entry name" value="TPR_21"/>
    <property type="match status" value="1"/>
</dbReference>
<keyword evidence="6" id="KW-0143">Chaperone</keyword>
<keyword evidence="5 9" id="KW-0472">Membrane</keyword>
<comment type="similarity">
    <text evidence="7">Belongs to the YfgM family.</text>
</comment>
<dbReference type="EMBL" id="VLKN01000003">
    <property type="protein sequence ID" value="TWI03872.1"/>
    <property type="molecule type" value="Genomic_DNA"/>
</dbReference>
<evidence type="ECO:0000256" key="6">
    <source>
        <dbReference type="ARBA" id="ARBA00023186"/>
    </source>
</evidence>
<reference evidence="11 12" key="1">
    <citation type="journal article" date="2015" name="Stand. Genomic Sci.">
        <title>Genomic Encyclopedia of Bacterial and Archaeal Type Strains, Phase III: the genomes of soil and plant-associated and newly described type strains.</title>
        <authorList>
            <person name="Whitman W.B."/>
            <person name="Woyke T."/>
            <person name="Klenk H.P."/>
            <person name="Zhou Y."/>
            <person name="Lilburn T.G."/>
            <person name="Beck B.J."/>
            <person name="De Vos P."/>
            <person name="Vandamme P."/>
            <person name="Eisen J.A."/>
            <person name="Garrity G."/>
            <person name="Hugenholtz P."/>
            <person name="Kyrpides N.C."/>
        </authorList>
    </citation>
    <scope>NUCLEOTIDE SEQUENCE [LARGE SCALE GENOMIC DNA]</scope>
    <source>
        <strain evidence="11 12">CGMCC 1.10821</strain>
    </source>
</reference>
<feature type="transmembrane region" description="Helical" evidence="9">
    <location>
        <begin position="24"/>
        <end position="44"/>
    </location>
</feature>
<dbReference type="InterPro" id="IPR026039">
    <property type="entry name" value="YfgM"/>
</dbReference>
<keyword evidence="4 9" id="KW-1133">Transmembrane helix</keyword>
<evidence type="ECO:0000256" key="5">
    <source>
        <dbReference type="ARBA" id="ARBA00023136"/>
    </source>
</evidence>
<evidence type="ECO:0000256" key="8">
    <source>
        <dbReference type="ARBA" id="ARBA00024235"/>
    </source>
</evidence>
<dbReference type="Gene3D" id="1.25.40.10">
    <property type="entry name" value="Tetratricopeptide repeat domain"/>
    <property type="match status" value="1"/>
</dbReference>
<accession>A0A562L871</accession>
<dbReference type="PANTHER" id="PTHR38035:SF1">
    <property type="entry name" value="ANCILLARY SECYEG TRANSLOCON SUBUNIT"/>
    <property type="match status" value="1"/>
</dbReference>
<dbReference type="AlphaFoldDB" id="A0A562L871"/>
<sequence>MAIDDLLDEHEQSERVRSWLQRNALGLIGGVALGLALIGGWQWWQKRNLDQRMSLSANYAASIKAMAGDAAKAKAAIAKLPAGSEYAALAALQLAKVQVEANQRDAAIATLRGINTDNHAIANIVKGRLARLLTDAGKAQEALKLLANADDAGTLEAKGDAYKALAQMDAARDAYSKALARLDAGSPERRLLELKLTDAGGAPSKPGSKT</sequence>
<gene>
    <name evidence="11" type="ORF">IP90_01690</name>
</gene>
<evidence type="ECO:0000256" key="9">
    <source>
        <dbReference type="SAM" id="Phobius"/>
    </source>
</evidence>
<dbReference type="InterPro" id="IPR018704">
    <property type="entry name" value="SecYEG/CpoB_TPR"/>
</dbReference>
<comment type="subcellular location">
    <subcellularLocation>
        <location evidence="1">Cell membrane</location>
        <topology evidence="1">Single-pass type II membrane protein</topology>
    </subcellularLocation>
</comment>
<dbReference type="InterPro" id="IPR011990">
    <property type="entry name" value="TPR-like_helical_dom_sf"/>
</dbReference>
<dbReference type="GO" id="GO:0005886">
    <property type="term" value="C:plasma membrane"/>
    <property type="evidence" value="ECO:0007669"/>
    <property type="project" value="UniProtKB-SubCell"/>
</dbReference>
<organism evidence="11 12">
    <name type="scientific">Luteimonas cucumeris</name>
    <dbReference type="NCBI Taxonomy" id="985012"/>
    <lineage>
        <taxon>Bacteria</taxon>
        <taxon>Pseudomonadati</taxon>
        <taxon>Pseudomonadota</taxon>
        <taxon>Gammaproteobacteria</taxon>
        <taxon>Lysobacterales</taxon>
        <taxon>Lysobacteraceae</taxon>
        <taxon>Luteimonas</taxon>
    </lineage>
</organism>
<proteinExistence type="inferred from homology"/>
<comment type="caution">
    <text evidence="11">The sequence shown here is derived from an EMBL/GenBank/DDBJ whole genome shotgun (WGS) entry which is preliminary data.</text>
</comment>
<feature type="domain" description="Ancillary SecYEG translocon subunit/Cell division coordinator CpoB TPR" evidence="10">
    <location>
        <begin position="17"/>
        <end position="199"/>
    </location>
</feature>
<keyword evidence="2" id="KW-1003">Cell membrane</keyword>
<evidence type="ECO:0000256" key="7">
    <source>
        <dbReference type="ARBA" id="ARBA00024197"/>
    </source>
</evidence>
<evidence type="ECO:0000256" key="3">
    <source>
        <dbReference type="ARBA" id="ARBA00022692"/>
    </source>
</evidence>
<evidence type="ECO:0000313" key="12">
    <source>
        <dbReference type="Proteomes" id="UP000315167"/>
    </source>
</evidence>